<dbReference type="Pfam" id="PF25019">
    <property type="entry name" value="LRR_R13L1-DRL21"/>
    <property type="match status" value="1"/>
</dbReference>
<dbReference type="PROSITE" id="PS50011">
    <property type="entry name" value="PROTEIN_KINASE_DOM"/>
    <property type="match status" value="1"/>
</dbReference>
<dbReference type="Gene3D" id="3.30.200.20">
    <property type="entry name" value="Phosphorylase Kinase, domain 1"/>
    <property type="match status" value="1"/>
</dbReference>
<evidence type="ECO:0000256" key="8">
    <source>
        <dbReference type="ARBA" id="ARBA00022821"/>
    </source>
</evidence>
<dbReference type="Pfam" id="PF23559">
    <property type="entry name" value="WHD_DRP"/>
    <property type="match status" value="1"/>
</dbReference>
<dbReference type="Gene3D" id="3.80.10.10">
    <property type="entry name" value="Ribonuclease Inhibitor"/>
    <property type="match status" value="3"/>
</dbReference>
<keyword evidence="7" id="KW-0418">Kinase</keyword>
<evidence type="ECO:0000256" key="1">
    <source>
        <dbReference type="ARBA" id="ARBA00004162"/>
    </source>
</evidence>
<evidence type="ECO:0000256" key="4">
    <source>
        <dbReference type="ARBA" id="ARBA00022692"/>
    </source>
</evidence>
<evidence type="ECO:0000256" key="10">
    <source>
        <dbReference type="ARBA" id="ARBA00022989"/>
    </source>
</evidence>
<dbReference type="InterPro" id="IPR011009">
    <property type="entry name" value="Kinase-like_dom_sf"/>
</dbReference>
<keyword evidence="11" id="KW-0472">Membrane</keyword>
<keyword evidence="9 12" id="KW-0067">ATP-binding</keyword>
<keyword evidence="2" id="KW-0433">Leucine-rich repeat</keyword>
<name>A0A8T0P4X7_PANVG</name>
<reference evidence="14" key="1">
    <citation type="submission" date="2020-05" db="EMBL/GenBank/DDBJ databases">
        <title>WGS assembly of Panicum virgatum.</title>
        <authorList>
            <person name="Lovell J.T."/>
            <person name="Jenkins J."/>
            <person name="Shu S."/>
            <person name="Juenger T.E."/>
            <person name="Schmutz J."/>
        </authorList>
    </citation>
    <scope>NUCLEOTIDE SEQUENCE</scope>
    <source>
        <strain evidence="14">AP13</strain>
    </source>
</reference>
<dbReference type="FunFam" id="3.30.200.20:FF:000465">
    <property type="entry name" value="Cysteine-rich receptor-like protein kinase 6"/>
    <property type="match status" value="1"/>
</dbReference>
<dbReference type="InterPro" id="IPR008271">
    <property type="entry name" value="Ser/Thr_kinase_AS"/>
</dbReference>
<keyword evidence="8" id="KW-0611">Plant defense</keyword>
<dbReference type="Pfam" id="PF00931">
    <property type="entry name" value="NB-ARC"/>
    <property type="match status" value="1"/>
</dbReference>
<dbReference type="SMART" id="SM00220">
    <property type="entry name" value="S_TKc"/>
    <property type="match status" value="1"/>
</dbReference>
<dbReference type="GO" id="GO:0004672">
    <property type="term" value="F:protein kinase activity"/>
    <property type="evidence" value="ECO:0007669"/>
    <property type="project" value="InterPro"/>
</dbReference>
<dbReference type="PANTHER" id="PTHR45707">
    <property type="entry name" value="C2 CALCIUM/LIPID-BINDING PLANT PHOSPHORIBOSYLTRANSFERASE FAMILY PROTEIN"/>
    <property type="match status" value="1"/>
</dbReference>
<evidence type="ECO:0000313" key="15">
    <source>
        <dbReference type="Proteomes" id="UP000823388"/>
    </source>
</evidence>
<evidence type="ECO:0000256" key="12">
    <source>
        <dbReference type="PROSITE-ProRule" id="PRU10141"/>
    </source>
</evidence>
<keyword evidence="4" id="KW-0812">Transmembrane</keyword>
<comment type="caution">
    <text evidence="14">The sequence shown here is derived from an EMBL/GenBank/DDBJ whole genome shotgun (WGS) entry which is preliminary data.</text>
</comment>
<evidence type="ECO:0000256" key="11">
    <source>
        <dbReference type="ARBA" id="ARBA00023136"/>
    </source>
</evidence>
<feature type="binding site" evidence="12">
    <location>
        <position position="47"/>
    </location>
    <ligand>
        <name>ATP</name>
        <dbReference type="ChEBI" id="CHEBI:30616"/>
    </ligand>
</feature>
<dbReference type="Gene3D" id="1.10.10.10">
    <property type="entry name" value="Winged helix-like DNA-binding domain superfamily/Winged helix DNA-binding domain"/>
    <property type="match status" value="1"/>
</dbReference>
<dbReference type="SUPFAM" id="SSF52047">
    <property type="entry name" value="RNI-like"/>
    <property type="match status" value="1"/>
</dbReference>
<dbReference type="SUPFAM" id="SSF52540">
    <property type="entry name" value="P-loop containing nucleoside triphosphate hydrolases"/>
    <property type="match status" value="1"/>
</dbReference>
<dbReference type="PROSITE" id="PS00108">
    <property type="entry name" value="PROTEIN_KINASE_ST"/>
    <property type="match status" value="1"/>
</dbReference>
<dbReference type="SMART" id="SM00367">
    <property type="entry name" value="LRR_CC"/>
    <property type="match status" value="4"/>
</dbReference>
<dbReference type="Gene3D" id="1.10.510.10">
    <property type="entry name" value="Transferase(Phosphotransferase) domain 1"/>
    <property type="match status" value="1"/>
</dbReference>
<proteinExistence type="predicted"/>
<dbReference type="InterPro" id="IPR002182">
    <property type="entry name" value="NB-ARC"/>
</dbReference>
<accession>A0A8T0P4X7</accession>
<dbReference type="PROSITE" id="PS00107">
    <property type="entry name" value="PROTEIN_KINASE_ATP"/>
    <property type="match status" value="1"/>
</dbReference>
<dbReference type="InterPro" id="IPR006553">
    <property type="entry name" value="Leu-rich_rpt_Cys-con_subtyp"/>
</dbReference>
<dbReference type="PRINTS" id="PR00364">
    <property type="entry name" value="DISEASERSIST"/>
</dbReference>
<dbReference type="InterPro" id="IPR001611">
    <property type="entry name" value="Leu-rich_rpt"/>
</dbReference>
<dbReference type="InterPro" id="IPR003591">
    <property type="entry name" value="Leu-rich_rpt_typical-subtyp"/>
</dbReference>
<comment type="subcellular location">
    <subcellularLocation>
        <location evidence="1">Cell membrane</location>
        <topology evidence="1">Single-pass membrane protein</topology>
    </subcellularLocation>
</comment>
<dbReference type="FunFam" id="1.10.510.10:FF:000870">
    <property type="entry name" value="OSJNBa0016N04.16-like protein"/>
    <property type="match status" value="1"/>
</dbReference>
<dbReference type="GO" id="GO:0006952">
    <property type="term" value="P:defense response"/>
    <property type="evidence" value="ECO:0007669"/>
    <property type="project" value="UniProtKB-KW"/>
</dbReference>
<evidence type="ECO:0000256" key="9">
    <source>
        <dbReference type="ARBA" id="ARBA00022840"/>
    </source>
</evidence>
<dbReference type="Proteomes" id="UP000823388">
    <property type="component" value="Chromosome 8N"/>
</dbReference>
<gene>
    <name evidence="14" type="ORF">PVAP13_8NG242600</name>
</gene>
<evidence type="ECO:0000256" key="7">
    <source>
        <dbReference type="ARBA" id="ARBA00022777"/>
    </source>
</evidence>
<dbReference type="Gene3D" id="3.40.50.300">
    <property type="entry name" value="P-loop containing nucleotide triphosphate hydrolases"/>
    <property type="match status" value="1"/>
</dbReference>
<dbReference type="InterPro" id="IPR032675">
    <property type="entry name" value="LRR_dom_sf"/>
</dbReference>
<dbReference type="GO" id="GO:0043531">
    <property type="term" value="F:ADP binding"/>
    <property type="evidence" value="ECO:0007669"/>
    <property type="project" value="InterPro"/>
</dbReference>
<keyword evidence="6 12" id="KW-0547">Nucleotide-binding</keyword>
<dbReference type="InterPro" id="IPR000719">
    <property type="entry name" value="Prot_kinase_dom"/>
</dbReference>
<evidence type="ECO:0000256" key="2">
    <source>
        <dbReference type="ARBA" id="ARBA00022614"/>
    </source>
</evidence>
<dbReference type="EMBL" id="CM029052">
    <property type="protein sequence ID" value="KAG2557201.1"/>
    <property type="molecule type" value="Genomic_DNA"/>
</dbReference>
<evidence type="ECO:0000256" key="3">
    <source>
        <dbReference type="ARBA" id="ARBA00022679"/>
    </source>
</evidence>
<feature type="domain" description="Protein kinase" evidence="13">
    <location>
        <begin position="18"/>
        <end position="308"/>
    </location>
</feature>
<dbReference type="SUPFAM" id="SSF56112">
    <property type="entry name" value="Protein kinase-like (PK-like)"/>
    <property type="match status" value="1"/>
</dbReference>
<dbReference type="InterPro" id="IPR056789">
    <property type="entry name" value="LRR_R13L1-DRL21"/>
</dbReference>
<evidence type="ECO:0000256" key="6">
    <source>
        <dbReference type="ARBA" id="ARBA00022741"/>
    </source>
</evidence>
<dbReference type="Pfam" id="PF23598">
    <property type="entry name" value="LRR_14"/>
    <property type="match status" value="1"/>
</dbReference>
<dbReference type="InterPro" id="IPR017441">
    <property type="entry name" value="Protein_kinase_ATP_BS"/>
</dbReference>
<dbReference type="InterPro" id="IPR036388">
    <property type="entry name" value="WH-like_DNA-bd_sf"/>
</dbReference>
<sequence>MELDDVSFEFLQEITDDFSKERILGEGTFGVVYKGVTKNGEDVAVKKLKPCDVMLDYKQFRNEFYNLRKLKHENIVQILGYCYETKEQSFIMPDGSKISADERYTALCFEYLHNGSLQKHLSDEFSELDWHTRFNIIKGICHGLKYIHVEQEKRIYHLDLKPDNILLDKDMVPKIADFGLSRIFGKELTRITQSLYGTFGYQPPEYIDNGEISEKFDIFSLGVIMIRIVSGPKGYPKCLDISSDEFIDQIQKNWRNRLQATCITDSALEAYCHQVKICTQIALDSVEEDKHKRPDIVYITKKLKEIEIDNIGQLPEISRMTMSNNKIEMSTESKDITCQHQNIINLSSGPSCNELEYVDALETSLDILDEIILGRTEEKEKTIDSLLEAKSKNITILPIHGIGGIGKTTFARLIYNDPKLKCYSHVWVAVSQRFDLNKIRESIISQLSRKEIQSNEGHMIHCSLTELLSGKKILIVLDDVWEDNQFQLQELKDMLYHDDSNIIIFVTTRSKHVAERICTNHKPYKILPLTNDMCWDIIKQISGFEDRDDKEQLNCIGLEVAKKCGGVALAAKSLGFTLRSMNFDQWMKVKDSDIWNEPVSKDLSLPNHVLASLKLSYSYMPHHLKSCFTYCAIFPKGHEIVKDDLIYQWISMDFVRPTKLLSNMQQCEKYIMQLLGLSFFQQPLSPKTSEAYYEQATFFTMHDLVHDLAISLLGNQILDQSKQGNNRGSSCQYALLRDCSRPLELCLTSCSRLTALRFLEVEGYRFELLSGAAFAPARSLRVLDLSECFIKRLPDSIGQLKQLGYLNVSIYDKIFPECIMKLSNLIYLNLLESNISTLPESIGELESLMHLNLSNCDRIHELPVSFRNVEKLVHLDLSCCGRISGVVESLQSLSRLEHLNLSRCENIGDLTRAMSGQKGLQYLNLSYVSCVGLQQVLVNLIKLRYLNLEGSLDRLDEAEIGSLLECVGSLSNLEYLNLGWNDDLRTIPESIGNLGKLNTLDLSHCDNLQRLPDSVSAINSLRFLHVTCCPELDMSTLPQNKNSTTVLLPHFVIHAGDGESSSNLSELEDKHPTFLEISRLENANSAEEAKRIKLAEKHSIEKLELAWTMDAKRFADDREVLSELVPPDTVHSLVLNGYNSISFPSWLMSIATYLPRLIAVTLWDLPSCNVLPPLGQLPSLRWMDISGMDSIRKIDGSFYGGRGAFPRLQRFNLDYMDCLEEWNTSYSRGEDGLNELTFPKLKSFNVEGCPLLRFTTCSPPGRHVCINSSDQILLSSWENRGHVSASSSAATKKLSVECCEAPLHQWNLLRHLPYLKQLEISGCSDLTCISTDLLQCISSLEILIVKNCKNGTVVLPERLGDLTSLQELKVLNCNSINTLPESIRQLTCLRLLRINDCPKLVQWCKSEENKMKLANIKDIIQTKAKLLPSFLLSSNQAYVELRVGVKRHVCFAYIVMSKTRSNQK</sequence>
<keyword evidence="10" id="KW-1133">Transmembrane helix</keyword>
<dbReference type="PANTHER" id="PTHR45707:SF76">
    <property type="entry name" value="PROTEIN KINASE DOMAIN-CONTAINING PROTEIN"/>
    <property type="match status" value="1"/>
</dbReference>
<dbReference type="InterPro" id="IPR027417">
    <property type="entry name" value="P-loop_NTPase"/>
</dbReference>
<dbReference type="Pfam" id="PF00560">
    <property type="entry name" value="LRR_1"/>
    <property type="match status" value="1"/>
</dbReference>
<keyword evidence="3" id="KW-0808">Transferase</keyword>
<dbReference type="InterPro" id="IPR055414">
    <property type="entry name" value="LRR_R13L4/SHOC2-like"/>
</dbReference>
<dbReference type="Pfam" id="PF00069">
    <property type="entry name" value="Pkinase"/>
    <property type="match status" value="1"/>
</dbReference>
<evidence type="ECO:0000259" key="13">
    <source>
        <dbReference type="PROSITE" id="PS50011"/>
    </source>
</evidence>
<evidence type="ECO:0000256" key="5">
    <source>
        <dbReference type="ARBA" id="ARBA00022737"/>
    </source>
</evidence>
<keyword evidence="15" id="KW-1185">Reference proteome</keyword>
<protein>
    <recommendedName>
        <fullName evidence="13">Protein kinase domain-containing protein</fullName>
    </recommendedName>
</protein>
<dbReference type="GO" id="GO:0005524">
    <property type="term" value="F:ATP binding"/>
    <property type="evidence" value="ECO:0007669"/>
    <property type="project" value="UniProtKB-UniRule"/>
</dbReference>
<dbReference type="SMART" id="SM00369">
    <property type="entry name" value="LRR_TYP"/>
    <property type="match status" value="5"/>
</dbReference>
<dbReference type="SUPFAM" id="SSF52058">
    <property type="entry name" value="L domain-like"/>
    <property type="match status" value="1"/>
</dbReference>
<evidence type="ECO:0000313" key="14">
    <source>
        <dbReference type="EMBL" id="KAG2557201.1"/>
    </source>
</evidence>
<organism evidence="14 15">
    <name type="scientific">Panicum virgatum</name>
    <name type="common">Blackwell switchgrass</name>
    <dbReference type="NCBI Taxonomy" id="38727"/>
    <lineage>
        <taxon>Eukaryota</taxon>
        <taxon>Viridiplantae</taxon>
        <taxon>Streptophyta</taxon>
        <taxon>Embryophyta</taxon>
        <taxon>Tracheophyta</taxon>
        <taxon>Spermatophyta</taxon>
        <taxon>Magnoliopsida</taxon>
        <taxon>Liliopsida</taxon>
        <taxon>Poales</taxon>
        <taxon>Poaceae</taxon>
        <taxon>PACMAD clade</taxon>
        <taxon>Panicoideae</taxon>
        <taxon>Panicodae</taxon>
        <taxon>Paniceae</taxon>
        <taxon>Panicinae</taxon>
        <taxon>Panicum</taxon>
        <taxon>Panicum sect. Hiantes</taxon>
    </lineage>
</organism>
<dbReference type="InterPro" id="IPR058922">
    <property type="entry name" value="WHD_DRP"/>
</dbReference>
<keyword evidence="5" id="KW-0677">Repeat</keyword>
<dbReference type="GO" id="GO:0005886">
    <property type="term" value="C:plasma membrane"/>
    <property type="evidence" value="ECO:0007669"/>
    <property type="project" value="UniProtKB-SubCell"/>
</dbReference>